<gene>
    <name evidence="2" type="ORF">LADA_0G07382G</name>
</gene>
<proteinExistence type="predicted"/>
<dbReference type="AlphaFoldDB" id="A0A1G4JTL1"/>
<evidence type="ECO:0000313" key="2">
    <source>
        <dbReference type="EMBL" id="SCU94236.1"/>
    </source>
</evidence>
<feature type="region of interest" description="Disordered" evidence="1">
    <location>
        <begin position="1"/>
        <end position="29"/>
    </location>
</feature>
<feature type="compositionally biased region" description="Basic residues" evidence="1">
    <location>
        <begin position="1"/>
        <end position="11"/>
    </location>
</feature>
<organism evidence="2 3">
    <name type="scientific">Lachancea dasiensis</name>
    <dbReference type="NCBI Taxonomy" id="1072105"/>
    <lineage>
        <taxon>Eukaryota</taxon>
        <taxon>Fungi</taxon>
        <taxon>Dikarya</taxon>
        <taxon>Ascomycota</taxon>
        <taxon>Saccharomycotina</taxon>
        <taxon>Saccharomycetes</taxon>
        <taxon>Saccharomycetales</taxon>
        <taxon>Saccharomycetaceae</taxon>
        <taxon>Lachancea</taxon>
    </lineage>
</organism>
<keyword evidence="3" id="KW-1185">Reference proteome</keyword>
<feature type="region of interest" description="Disordered" evidence="1">
    <location>
        <begin position="93"/>
        <end position="130"/>
    </location>
</feature>
<dbReference type="EMBL" id="LT598457">
    <property type="protein sequence ID" value="SCU94236.1"/>
    <property type="molecule type" value="Genomic_DNA"/>
</dbReference>
<accession>A0A1G4JTL1</accession>
<name>A0A1G4JTL1_9SACH</name>
<protein>
    <submittedName>
        <fullName evidence="2">LADA_0G07382g1_1</fullName>
    </submittedName>
</protein>
<dbReference type="OrthoDB" id="4035583at2759"/>
<evidence type="ECO:0000256" key="1">
    <source>
        <dbReference type="SAM" id="MobiDB-lite"/>
    </source>
</evidence>
<evidence type="ECO:0000313" key="3">
    <source>
        <dbReference type="Proteomes" id="UP000190274"/>
    </source>
</evidence>
<sequence>MPGTKSTRKRFRLAEGPAPLQSKSVNAGDAVGPLIKKRRRATTPPHNVFENEHVGIRLVDAEPWQSRERSPRRLRFTTAVVLPLHDNLLDADRSIQLDDFDEPPNSTSTPRPSPRPGSGAGNDSSRDFVDWHHLGHSHGILVASPASQTQQMALNNKCAGSPADMPNA</sequence>
<reference evidence="3" key="1">
    <citation type="submission" date="2016-03" db="EMBL/GenBank/DDBJ databases">
        <authorList>
            <person name="Devillers H."/>
        </authorList>
    </citation>
    <scope>NUCLEOTIDE SEQUENCE [LARGE SCALE GENOMIC DNA]</scope>
</reference>
<dbReference type="Proteomes" id="UP000190274">
    <property type="component" value="Chromosome G"/>
</dbReference>